<name>A0A1P8JQ19_9BURK</name>
<protein>
    <submittedName>
        <fullName evidence="6">MFS transporter</fullName>
    </submittedName>
</protein>
<evidence type="ECO:0000259" key="5">
    <source>
        <dbReference type="PROSITE" id="PS50850"/>
    </source>
</evidence>
<feature type="domain" description="Major facilitator superfamily (MFS) profile" evidence="5">
    <location>
        <begin position="234"/>
        <end position="420"/>
    </location>
</feature>
<dbReference type="Pfam" id="PF06779">
    <property type="entry name" value="MFS_4"/>
    <property type="match status" value="1"/>
</dbReference>
<dbReference type="Proteomes" id="UP000186609">
    <property type="component" value="Chromosome"/>
</dbReference>
<dbReference type="GO" id="GO:0005886">
    <property type="term" value="C:plasma membrane"/>
    <property type="evidence" value="ECO:0007669"/>
    <property type="project" value="TreeGrafter"/>
</dbReference>
<evidence type="ECO:0000256" key="3">
    <source>
        <dbReference type="ARBA" id="ARBA00023136"/>
    </source>
</evidence>
<keyword evidence="3 4" id="KW-0472">Membrane</keyword>
<dbReference type="KEGG" id="rhy:RD110_00255"/>
<dbReference type="OrthoDB" id="9797953at2"/>
<dbReference type="PANTHER" id="PTHR23537">
    <property type="match status" value="1"/>
</dbReference>
<evidence type="ECO:0000256" key="4">
    <source>
        <dbReference type="SAM" id="Phobius"/>
    </source>
</evidence>
<feature type="transmembrane region" description="Helical" evidence="4">
    <location>
        <begin position="119"/>
        <end position="140"/>
    </location>
</feature>
<evidence type="ECO:0000313" key="7">
    <source>
        <dbReference type="Proteomes" id="UP000186609"/>
    </source>
</evidence>
<feature type="transmembrane region" description="Helical" evidence="4">
    <location>
        <begin position="355"/>
        <end position="380"/>
    </location>
</feature>
<dbReference type="EMBL" id="CP019236">
    <property type="protein sequence ID" value="APW35838.1"/>
    <property type="molecule type" value="Genomic_DNA"/>
</dbReference>
<feature type="transmembrane region" description="Helical" evidence="4">
    <location>
        <begin position="323"/>
        <end position="343"/>
    </location>
</feature>
<dbReference type="AlphaFoldDB" id="A0A1P8JQ19"/>
<keyword evidence="1 4" id="KW-0812">Transmembrane</keyword>
<feature type="transmembrane region" description="Helical" evidence="4">
    <location>
        <begin position="12"/>
        <end position="34"/>
    </location>
</feature>
<gene>
    <name evidence="6" type="ORF">RD110_00255</name>
</gene>
<feature type="transmembrane region" description="Helical" evidence="4">
    <location>
        <begin position="54"/>
        <end position="72"/>
    </location>
</feature>
<dbReference type="SUPFAM" id="SSF103473">
    <property type="entry name" value="MFS general substrate transporter"/>
    <property type="match status" value="1"/>
</dbReference>
<reference evidence="6 7" key="1">
    <citation type="submission" date="2017-01" db="EMBL/GenBank/DDBJ databases">
        <authorList>
            <person name="Mah S.A."/>
            <person name="Swanson W.J."/>
            <person name="Moy G.W."/>
            <person name="Vacquier V.D."/>
        </authorList>
    </citation>
    <scope>NUCLEOTIDE SEQUENCE [LARGE SCALE GENOMIC DNA]</scope>
    <source>
        <strain evidence="6 7">DCY110</strain>
    </source>
</reference>
<dbReference type="PANTHER" id="PTHR23537:SF1">
    <property type="entry name" value="SUGAR TRANSPORTER"/>
    <property type="match status" value="1"/>
</dbReference>
<dbReference type="GO" id="GO:0022857">
    <property type="term" value="F:transmembrane transporter activity"/>
    <property type="evidence" value="ECO:0007669"/>
    <property type="project" value="InterPro"/>
</dbReference>
<sequence>MADSTSARAPGRWRIAMAGMVALAVAMGIGRFAFTPLLPMMLHDGVIDLPAASWLASANYLGYMVGAVWCTFQPLVWRQFRRLPPVVASHMLHAGLMATCLLTLGMALQLPALWPLARFLAGVASAFVFVYTSSWCLAALARLGVPAMGGFIYVGPGAGIVLSGLLAGAMVAWDWRAASAWLVFGALAVTLTALVWRVFRAPAAPATPAASASAAGPAAAAPGAPPAPAELAGQLTLLTVAYGIAGFGYIITATFLPVIARDALPGSPWIQLFWPLFGLGVMLGAMLATRVPAHADMRLWLAGCYVLQTLGVLASVVSPSLAGFALGSFMLGLPFTAITFFAMQEVRRLRPVAPAATMGLLTAVYGLGQIVGPLLVAWVLRQADTRGAGFTLSLEMAAASLAVGAGLFGWMVRRNPLPRA</sequence>
<dbReference type="InterPro" id="IPR036259">
    <property type="entry name" value="MFS_trans_sf"/>
</dbReference>
<feature type="transmembrane region" description="Helical" evidence="4">
    <location>
        <begin position="272"/>
        <end position="292"/>
    </location>
</feature>
<dbReference type="STRING" id="1842727.RD110_00255"/>
<evidence type="ECO:0000313" key="6">
    <source>
        <dbReference type="EMBL" id="APW35838.1"/>
    </source>
</evidence>
<keyword evidence="2 4" id="KW-1133">Transmembrane helix</keyword>
<dbReference type="PROSITE" id="PS50850">
    <property type="entry name" value="MFS"/>
    <property type="match status" value="1"/>
</dbReference>
<feature type="transmembrane region" description="Helical" evidence="4">
    <location>
        <begin position="92"/>
        <end position="113"/>
    </location>
</feature>
<evidence type="ECO:0000256" key="2">
    <source>
        <dbReference type="ARBA" id="ARBA00022989"/>
    </source>
</evidence>
<accession>A0A1P8JQ19</accession>
<feature type="transmembrane region" description="Helical" evidence="4">
    <location>
        <begin position="179"/>
        <end position="199"/>
    </location>
</feature>
<feature type="transmembrane region" description="Helical" evidence="4">
    <location>
        <begin position="152"/>
        <end position="173"/>
    </location>
</feature>
<feature type="transmembrane region" description="Helical" evidence="4">
    <location>
        <begin position="235"/>
        <end position="260"/>
    </location>
</feature>
<dbReference type="RefSeq" id="WP_076195609.1">
    <property type="nucleotide sequence ID" value="NZ_CP019236.1"/>
</dbReference>
<evidence type="ECO:0000256" key="1">
    <source>
        <dbReference type="ARBA" id="ARBA00022692"/>
    </source>
</evidence>
<organism evidence="6 7">
    <name type="scientific">Rhodoferax koreensis</name>
    <dbReference type="NCBI Taxonomy" id="1842727"/>
    <lineage>
        <taxon>Bacteria</taxon>
        <taxon>Pseudomonadati</taxon>
        <taxon>Pseudomonadota</taxon>
        <taxon>Betaproteobacteria</taxon>
        <taxon>Burkholderiales</taxon>
        <taxon>Comamonadaceae</taxon>
        <taxon>Rhodoferax</taxon>
    </lineage>
</organism>
<proteinExistence type="predicted"/>
<feature type="transmembrane region" description="Helical" evidence="4">
    <location>
        <begin position="392"/>
        <end position="412"/>
    </location>
</feature>
<keyword evidence="7" id="KW-1185">Reference proteome</keyword>
<feature type="transmembrane region" description="Helical" evidence="4">
    <location>
        <begin position="299"/>
        <end position="317"/>
    </location>
</feature>
<dbReference type="InterPro" id="IPR010645">
    <property type="entry name" value="MFS_4"/>
</dbReference>
<dbReference type="Gene3D" id="1.20.1250.20">
    <property type="entry name" value="MFS general substrate transporter like domains"/>
    <property type="match status" value="2"/>
</dbReference>
<dbReference type="InterPro" id="IPR020846">
    <property type="entry name" value="MFS_dom"/>
</dbReference>